<gene>
    <name evidence="2" type="ORF">TRSC58_06515</name>
</gene>
<evidence type="ECO:0000256" key="1">
    <source>
        <dbReference type="SAM" id="MobiDB-lite"/>
    </source>
</evidence>
<keyword evidence="3" id="KW-1185">Reference proteome</keyword>
<comment type="caution">
    <text evidence="2">The sequence shown here is derived from an EMBL/GenBank/DDBJ whole genome shotgun (WGS) entry which is preliminary data.</text>
</comment>
<feature type="region of interest" description="Disordered" evidence="1">
    <location>
        <begin position="54"/>
        <end position="110"/>
    </location>
</feature>
<evidence type="ECO:0000313" key="3">
    <source>
        <dbReference type="Proteomes" id="UP000031737"/>
    </source>
</evidence>
<feature type="region of interest" description="Disordered" evidence="1">
    <location>
        <begin position="293"/>
        <end position="363"/>
    </location>
</feature>
<dbReference type="EMBL" id="AUPL01006515">
    <property type="protein sequence ID" value="ESL05822.1"/>
    <property type="molecule type" value="Genomic_DNA"/>
</dbReference>
<dbReference type="OrthoDB" id="251619at2759"/>
<dbReference type="Proteomes" id="UP000031737">
    <property type="component" value="Unassembled WGS sequence"/>
</dbReference>
<protein>
    <submittedName>
        <fullName evidence="2">Uncharacterized protein</fullName>
    </submittedName>
</protein>
<proteinExistence type="predicted"/>
<dbReference type="VEuPathDB" id="TriTrypDB:TRSC58_06515"/>
<sequence length="398" mass="43306">MLSLVVACGVGEVGGGNDEFRTLHLLTRMLDDEAAPALHEEAEEISTPLPAAEKALSMTSRSSQSEPTNSFDRSAPDTSATMPMAPVGGESYLNAPSTKGKQEPQGGAEAKLDFASSLTSALPRRRDVMEDKRTKGLDPSPLEHTIAFLSKSASSFCSRRNSKVELECPFVSRLPPVVVEPNPHDAAPPKPEGVGVPPRPARLTSLVNTAGLGAKVSYARRYLERLYFRDPVVVGPANDHLPPRVPTTRRPRQKPVFERCYYDTSGLLFTPAVVHGPRPASQAENEKLRSALLDSNGPVERGGSSGKSNDKPSSRPVSALAQPRVGSAHRCRSQTRYARDPRQFVRRQARRSTPEKLQQDDGASGLYVEGRSLMISGCSSFALARQFRRDKEMPRGRN</sequence>
<accession>A0A061IXQ9</accession>
<organism evidence="2 3">
    <name type="scientific">Trypanosoma rangeli SC58</name>
    <dbReference type="NCBI Taxonomy" id="429131"/>
    <lineage>
        <taxon>Eukaryota</taxon>
        <taxon>Discoba</taxon>
        <taxon>Euglenozoa</taxon>
        <taxon>Kinetoplastea</taxon>
        <taxon>Metakinetoplastina</taxon>
        <taxon>Trypanosomatida</taxon>
        <taxon>Trypanosomatidae</taxon>
        <taxon>Trypanosoma</taxon>
        <taxon>Herpetosoma</taxon>
    </lineage>
</organism>
<feature type="compositionally biased region" description="Polar residues" evidence="1">
    <location>
        <begin position="57"/>
        <end position="81"/>
    </location>
</feature>
<dbReference type="AlphaFoldDB" id="A0A061IXQ9"/>
<name>A0A061IXQ9_TRYRA</name>
<reference evidence="2 3" key="1">
    <citation type="submission" date="2013-07" db="EMBL/GenBank/DDBJ databases">
        <authorList>
            <person name="Stoco P.H."/>
            <person name="Wagner G."/>
            <person name="Gerber A."/>
            <person name="Zaha A."/>
            <person name="Thompson C."/>
            <person name="Bartholomeu D.C."/>
            <person name="Luckemeyer D.D."/>
            <person name="Bahia D."/>
            <person name="Loreto E."/>
            <person name="Prestes E.B."/>
            <person name="Lima F.M."/>
            <person name="Rodrigues-Luiz G."/>
            <person name="Vallejo G.A."/>
            <person name="Filho J.F."/>
            <person name="Monteiro K.M."/>
            <person name="Tyler K.M."/>
            <person name="de Almeida L.G."/>
            <person name="Ortiz M.F."/>
            <person name="Siervo M.A."/>
            <person name="de Moraes M.H."/>
            <person name="Cunha O.L."/>
            <person name="Mendonca-Neto R."/>
            <person name="Silva R."/>
            <person name="Teixeira S.M."/>
            <person name="Murta S.M."/>
            <person name="Sincero T.C."/>
            <person name="Mendes T.A."/>
            <person name="Urmenyi T.P."/>
            <person name="Silva V.G."/>
            <person name="da Rocha W.D."/>
            <person name="Andersson B."/>
            <person name="Romanha A.J."/>
            <person name="Steindel M."/>
            <person name="de Vasconcelos A.T."/>
            <person name="Grisard E.C."/>
        </authorList>
    </citation>
    <scope>NUCLEOTIDE SEQUENCE [LARGE SCALE GENOMIC DNA]</scope>
    <source>
        <strain evidence="2 3">SC58</strain>
    </source>
</reference>
<evidence type="ECO:0000313" key="2">
    <source>
        <dbReference type="EMBL" id="ESL05822.1"/>
    </source>
</evidence>